<dbReference type="SMART" id="SM00448">
    <property type="entry name" value="REC"/>
    <property type="match status" value="1"/>
</dbReference>
<comment type="caution">
    <text evidence="3">The sequence shown here is derived from an EMBL/GenBank/DDBJ whole genome shotgun (WGS) entry which is preliminary data.</text>
</comment>
<dbReference type="SUPFAM" id="SSF52172">
    <property type="entry name" value="CheY-like"/>
    <property type="match status" value="1"/>
</dbReference>
<evidence type="ECO:0000256" key="1">
    <source>
        <dbReference type="PROSITE-ProRule" id="PRU00169"/>
    </source>
</evidence>
<gene>
    <name evidence="3" type="ORF">DQG23_05260</name>
</gene>
<evidence type="ECO:0000313" key="3">
    <source>
        <dbReference type="EMBL" id="RAV22355.1"/>
    </source>
</evidence>
<dbReference type="PANTHER" id="PTHR43228:SF1">
    <property type="entry name" value="TWO-COMPONENT RESPONSE REGULATOR ARR22"/>
    <property type="match status" value="1"/>
</dbReference>
<dbReference type="EMBL" id="QMFB01000002">
    <property type="protein sequence ID" value="RAV22355.1"/>
    <property type="molecule type" value="Genomic_DNA"/>
</dbReference>
<keyword evidence="1" id="KW-0597">Phosphoprotein</keyword>
<dbReference type="AlphaFoldDB" id="A0A329MR03"/>
<dbReference type="Gene3D" id="3.40.50.2300">
    <property type="match status" value="1"/>
</dbReference>
<organism evidence="3 4">
    <name type="scientific">Paenibacillus contaminans</name>
    <dbReference type="NCBI Taxonomy" id="450362"/>
    <lineage>
        <taxon>Bacteria</taxon>
        <taxon>Bacillati</taxon>
        <taxon>Bacillota</taxon>
        <taxon>Bacilli</taxon>
        <taxon>Bacillales</taxon>
        <taxon>Paenibacillaceae</taxon>
        <taxon>Paenibacillus</taxon>
    </lineage>
</organism>
<dbReference type="PROSITE" id="PS50110">
    <property type="entry name" value="RESPONSE_REGULATORY"/>
    <property type="match status" value="1"/>
</dbReference>
<dbReference type="InterPro" id="IPR001789">
    <property type="entry name" value="Sig_transdc_resp-reg_receiver"/>
</dbReference>
<feature type="domain" description="Response regulatory" evidence="2">
    <location>
        <begin position="3"/>
        <end position="118"/>
    </location>
</feature>
<name>A0A329MR03_9BACL</name>
<dbReference type="Pfam" id="PF00072">
    <property type="entry name" value="Response_reg"/>
    <property type="match status" value="1"/>
</dbReference>
<proteinExistence type="predicted"/>
<evidence type="ECO:0000259" key="2">
    <source>
        <dbReference type="PROSITE" id="PS50110"/>
    </source>
</evidence>
<dbReference type="InterPro" id="IPR011006">
    <property type="entry name" value="CheY-like_superfamily"/>
</dbReference>
<evidence type="ECO:0000313" key="4">
    <source>
        <dbReference type="Proteomes" id="UP000250369"/>
    </source>
</evidence>
<keyword evidence="4" id="KW-1185">Reference proteome</keyword>
<accession>A0A329MR03</accession>
<sequence length="123" mass="13711">MHTVMIVDDAAFMRQILRGIFETMDFKVVAEAGNGEDAVKHYGLLRPDLVTMDISMPDMDGFTAAKKMIALDRRANIIMCSAIGRKEMVMHAIAIGAKDFIVKPLIKERLELAVRHLLPVENG</sequence>
<protein>
    <submittedName>
        <fullName evidence="3">Response regulator</fullName>
    </submittedName>
</protein>
<dbReference type="Proteomes" id="UP000250369">
    <property type="component" value="Unassembled WGS sequence"/>
</dbReference>
<dbReference type="RefSeq" id="WP_113029761.1">
    <property type="nucleotide sequence ID" value="NZ_QMFB01000002.1"/>
</dbReference>
<dbReference type="OrthoDB" id="9790669at2"/>
<reference evidence="3 4" key="1">
    <citation type="journal article" date="2009" name="Int. J. Syst. Evol. Microbiol.">
        <title>Paenibacillus contaminans sp. nov., isolated from a contaminated laboratory plate.</title>
        <authorList>
            <person name="Chou J.H."/>
            <person name="Lee J.H."/>
            <person name="Lin M.C."/>
            <person name="Chang P.S."/>
            <person name="Arun A.B."/>
            <person name="Young C.C."/>
            <person name="Chen W.M."/>
        </authorList>
    </citation>
    <scope>NUCLEOTIDE SEQUENCE [LARGE SCALE GENOMIC DNA]</scope>
    <source>
        <strain evidence="3 4">CKOBP-6</strain>
    </source>
</reference>
<dbReference type="InterPro" id="IPR052048">
    <property type="entry name" value="ST_Response_Regulator"/>
</dbReference>
<dbReference type="PANTHER" id="PTHR43228">
    <property type="entry name" value="TWO-COMPONENT RESPONSE REGULATOR"/>
    <property type="match status" value="1"/>
</dbReference>
<feature type="modified residue" description="4-aspartylphosphate" evidence="1">
    <location>
        <position position="53"/>
    </location>
</feature>
<dbReference type="GO" id="GO:0000160">
    <property type="term" value="P:phosphorelay signal transduction system"/>
    <property type="evidence" value="ECO:0007669"/>
    <property type="project" value="InterPro"/>
</dbReference>